<evidence type="ECO:0000259" key="7">
    <source>
        <dbReference type="PROSITE" id="PS50112"/>
    </source>
</evidence>
<dbReference type="Proteomes" id="UP000317429">
    <property type="component" value="Chromosome"/>
</dbReference>
<feature type="domain" description="Histidine kinase" evidence="6">
    <location>
        <begin position="779"/>
        <end position="996"/>
    </location>
</feature>
<dbReference type="PROSITE" id="PS50109">
    <property type="entry name" value="HIS_KIN"/>
    <property type="match status" value="1"/>
</dbReference>
<dbReference type="EMBL" id="CP036291">
    <property type="protein sequence ID" value="QDU88103.1"/>
    <property type="molecule type" value="Genomic_DNA"/>
</dbReference>
<evidence type="ECO:0000259" key="8">
    <source>
        <dbReference type="PROSITE" id="PS50113"/>
    </source>
</evidence>
<dbReference type="CDD" id="cd00082">
    <property type="entry name" value="HisKA"/>
    <property type="match status" value="1"/>
</dbReference>
<dbReference type="AlphaFoldDB" id="A0A518D9I9"/>
<dbReference type="InterPro" id="IPR003661">
    <property type="entry name" value="HisK_dim/P_dom"/>
</dbReference>
<accession>A0A518D9I9</accession>
<dbReference type="Gene3D" id="1.10.287.130">
    <property type="match status" value="1"/>
</dbReference>
<dbReference type="InterPro" id="IPR013655">
    <property type="entry name" value="PAS_fold_3"/>
</dbReference>
<dbReference type="InterPro" id="IPR004358">
    <property type="entry name" value="Sig_transdc_His_kin-like_C"/>
</dbReference>
<name>A0A518D9I9_9BACT</name>
<keyword evidence="5" id="KW-0418">Kinase</keyword>
<evidence type="ECO:0000313" key="9">
    <source>
        <dbReference type="EMBL" id="QDU88103.1"/>
    </source>
</evidence>
<dbReference type="Pfam" id="PF01590">
    <property type="entry name" value="GAF"/>
    <property type="match status" value="2"/>
</dbReference>
<feature type="domain" description="PAC" evidence="8">
    <location>
        <begin position="706"/>
        <end position="759"/>
    </location>
</feature>
<dbReference type="GO" id="GO:0000155">
    <property type="term" value="F:phosphorelay sensor kinase activity"/>
    <property type="evidence" value="ECO:0007669"/>
    <property type="project" value="InterPro"/>
</dbReference>
<dbReference type="InterPro" id="IPR000014">
    <property type="entry name" value="PAS"/>
</dbReference>
<dbReference type="InterPro" id="IPR005467">
    <property type="entry name" value="His_kinase_dom"/>
</dbReference>
<dbReference type="RefSeq" id="WP_145282670.1">
    <property type="nucleotide sequence ID" value="NZ_CP036291.1"/>
</dbReference>
<dbReference type="Gene3D" id="3.30.450.20">
    <property type="entry name" value="PAS domain"/>
    <property type="match status" value="3"/>
</dbReference>
<dbReference type="Pfam" id="PF13426">
    <property type="entry name" value="PAS_9"/>
    <property type="match status" value="1"/>
</dbReference>
<keyword evidence="4 9" id="KW-0808">Transferase</keyword>
<dbReference type="InterPro" id="IPR000700">
    <property type="entry name" value="PAS-assoc_C"/>
</dbReference>
<dbReference type="SMART" id="SM00091">
    <property type="entry name" value="PAS"/>
    <property type="match status" value="3"/>
</dbReference>
<dbReference type="SMART" id="SM00086">
    <property type="entry name" value="PAC"/>
    <property type="match status" value="2"/>
</dbReference>
<proteinExistence type="predicted"/>
<feature type="domain" description="PAC" evidence="8">
    <location>
        <begin position="399"/>
        <end position="451"/>
    </location>
</feature>
<dbReference type="PANTHER" id="PTHR43304:SF1">
    <property type="entry name" value="PAC DOMAIN-CONTAINING PROTEIN"/>
    <property type="match status" value="1"/>
</dbReference>
<evidence type="ECO:0000256" key="3">
    <source>
        <dbReference type="ARBA" id="ARBA00022553"/>
    </source>
</evidence>
<dbReference type="Gene3D" id="3.30.450.40">
    <property type="match status" value="2"/>
</dbReference>
<dbReference type="SUPFAM" id="SSF47384">
    <property type="entry name" value="Homodimeric domain of signal transducing histidine kinase"/>
    <property type="match status" value="1"/>
</dbReference>
<dbReference type="Pfam" id="PF02518">
    <property type="entry name" value="HATPase_c"/>
    <property type="match status" value="1"/>
</dbReference>
<protein>
    <recommendedName>
        <fullName evidence="2">histidine kinase</fullName>
        <ecNumber evidence="2">2.7.13.3</ecNumber>
    </recommendedName>
</protein>
<dbReference type="InterPro" id="IPR052162">
    <property type="entry name" value="Sensor_kinase/Photoreceptor"/>
</dbReference>
<dbReference type="SMART" id="SM00065">
    <property type="entry name" value="GAF"/>
    <property type="match status" value="2"/>
</dbReference>
<keyword evidence="3" id="KW-0597">Phosphoprotein</keyword>
<dbReference type="NCBIfam" id="TIGR00229">
    <property type="entry name" value="sensory_box"/>
    <property type="match status" value="1"/>
</dbReference>
<dbReference type="InterPro" id="IPR035965">
    <property type="entry name" value="PAS-like_dom_sf"/>
</dbReference>
<evidence type="ECO:0000256" key="4">
    <source>
        <dbReference type="ARBA" id="ARBA00022679"/>
    </source>
</evidence>
<dbReference type="SUPFAM" id="SSF55785">
    <property type="entry name" value="PYP-like sensor domain (PAS domain)"/>
    <property type="match status" value="3"/>
</dbReference>
<dbReference type="InterPro" id="IPR029016">
    <property type="entry name" value="GAF-like_dom_sf"/>
</dbReference>
<dbReference type="Gene3D" id="3.30.565.10">
    <property type="entry name" value="Histidine kinase-like ATPase, C-terminal domain"/>
    <property type="match status" value="1"/>
</dbReference>
<evidence type="ECO:0000256" key="2">
    <source>
        <dbReference type="ARBA" id="ARBA00012438"/>
    </source>
</evidence>
<feature type="domain" description="PAS" evidence="7">
    <location>
        <begin position="326"/>
        <end position="396"/>
    </location>
</feature>
<keyword evidence="10" id="KW-1185">Reference proteome</keyword>
<dbReference type="PANTHER" id="PTHR43304">
    <property type="entry name" value="PHYTOCHROME-LIKE PROTEIN CPH1"/>
    <property type="match status" value="1"/>
</dbReference>
<dbReference type="KEGG" id="pnd:Pla175_14740"/>
<gene>
    <name evidence="9" type="primary">fixL_1</name>
    <name evidence="9" type="ORF">Pla175_14740</name>
</gene>
<dbReference type="InterPro" id="IPR001610">
    <property type="entry name" value="PAC"/>
</dbReference>
<reference evidence="9 10" key="1">
    <citation type="submission" date="2019-02" db="EMBL/GenBank/DDBJ databases">
        <title>Deep-cultivation of Planctomycetes and their phenomic and genomic characterization uncovers novel biology.</title>
        <authorList>
            <person name="Wiegand S."/>
            <person name="Jogler M."/>
            <person name="Boedeker C."/>
            <person name="Pinto D."/>
            <person name="Vollmers J."/>
            <person name="Rivas-Marin E."/>
            <person name="Kohn T."/>
            <person name="Peeters S.H."/>
            <person name="Heuer A."/>
            <person name="Rast P."/>
            <person name="Oberbeckmann S."/>
            <person name="Bunk B."/>
            <person name="Jeske O."/>
            <person name="Meyerdierks A."/>
            <person name="Storesund J.E."/>
            <person name="Kallscheuer N."/>
            <person name="Luecker S."/>
            <person name="Lage O.M."/>
            <person name="Pohl T."/>
            <person name="Merkel B.J."/>
            <person name="Hornburger P."/>
            <person name="Mueller R.-W."/>
            <person name="Bruemmer F."/>
            <person name="Labrenz M."/>
            <person name="Spormann A.M."/>
            <person name="Op den Camp H."/>
            <person name="Overmann J."/>
            <person name="Amann R."/>
            <person name="Jetten M.S.M."/>
            <person name="Mascher T."/>
            <person name="Medema M.H."/>
            <person name="Devos D.P."/>
            <person name="Kaster A.-K."/>
            <person name="Ovreas L."/>
            <person name="Rohde M."/>
            <person name="Galperin M.Y."/>
            <person name="Jogler C."/>
        </authorList>
    </citation>
    <scope>NUCLEOTIDE SEQUENCE [LARGE SCALE GENOMIC DNA]</scope>
    <source>
        <strain evidence="9 10">Pla175</strain>
    </source>
</reference>
<dbReference type="InterPro" id="IPR036890">
    <property type="entry name" value="HATPase_C_sf"/>
</dbReference>
<dbReference type="CDD" id="cd00130">
    <property type="entry name" value="PAS"/>
    <property type="match status" value="2"/>
</dbReference>
<dbReference type="InterPro" id="IPR003594">
    <property type="entry name" value="HATPase_dom"/>
</dbReference>
<sequence>MMQIAPGSFDSIDVAVLLHDVRTAEIVFGNRGAARLLGAGSPEQLRARMPSRLCDSKASPRGGEPPIEARILAAAKTGECHFRASLTRCDGQTSDVDVTVSLTRVDGHEILLAIWGDATQGNASVEGLRRANEELRTRAIERSAELRFHHRFEDLLIALATRFINLPGDQIEVGLQHALQEIGVFTGVDRCFLYTFDDTVNEAGLTHEWVADGVPSIKATMQHLPLTDHSWGIETLRRGQIISVPDTAQMPDEAKALREMYWRIGVKSATYVPLIYGAELRGMLGFSTLTAAREWTANEVALLRVLAEVLASAIERQRVETALRVSEYRYRSIVNDQTDLVVRWLPDRSQTFVNEAACRYFDASAQQLLSETLLERVLPEDREAVDRKLSALTADRPVSFDERRVVRPNGETAWMQWVDRALVDGSGRVCEYQSVGRDITKQKHARENLRKRLEFERMLGSMSARFLEASGSDLDATVSDAIGQVAGFLGAEGAFIQRFSDDGATVSQTHVWRRGASPEDTARLLLNVPTEDQNWLLDQLRSGRIVQSPDLRELPPAADGVRRLYEWFGVRSFLHIPLFAAGRVCGSLCVANTQTSTLWPDESIDLLRVAGAVIVGVLERADADRAIQQSEERLRITIDAVEEGLYDWNIAKGEVYLSDHWLRSLGHSERGNVWGSHSWRALVHPEDAPRFNAELDRHLSGASEMLEVRYRLRGASGEYVWFDSTGRIVEWDDQGQPQRMVGLDRDISQEIVEERRRSELEGRVARLSRAATMGVTVAGITHEVNQPLHAAATFTETLKRTLESDRPDSRTRAMDLADKVAEQVDRAGDILRKMRSLTRPTASTLEPTDLNAAVREAGEQLAFVASDKGIATDFRLDVSEPQLRIDRVQLQQVVINLIQNAYDATANQHDRERRVIVSTDLRDGFATVAVQDNGPGPEEPLEIGKLFDPFFTTKASGMGIGLSLCKAIADRHGWTIAAELNPAHGMTFSLLIPENRRGPE</sequence>
<dbReference type="SUPFAM" id="SSF55781">
    <property type="entry name" value="GAF domain-like"/>
    <property type="match status" value="2"/>
</dbReference>
<dbReference type="PROSITE" id="PS50113">
    <property type="entry name" value="PAC"/>
    <property type="match status" value="2"/>
</dbReference>
<dbReference type="InterPro" id="IPR036097">
    <property type="entry name" value="HisK_dim/P_sf"/>
</dbReference>
<dbReference type="Pfam" id="PF08447">
    <property type="entry name" value="PAS_3"/>
    <property type="match status" value="2"/>
</dbReference>
<evidence type="ECO:0000259" key="6">
    <source>
        <dbReference type="PROSITE" id="PS50109"/>
    </source>
</evidence>
<dbReference type="PROSITE" id="PS50112">
    <property type="entry name" value="PAS"/>
    <property type="match status" value="1"/>
</dbReference>
<dbReference type="SMART" id="SM00388">
    <property type="entry name" value="HisKA"/>
    <property type="match status" value="1"/>
</dbReference>
<dbReference type="InterPro" id="IPR003018">
    <property type="entry name" value="GAF"/>
</dbReference>
<dbReference type="OrthoDB" id="9815750at2"/>
<dbReference type="EC" id="2.7.13.3" evidence="2"/>
<organism evidence="9 10">
    <name type="scientific">Pirellulimonas nuda</name>
    <dbReference type="NCBI Taxonomy" id="2528009"/>
    <lineage>
        <taxon>Bacteria</taxon>
        <taxon>Pseudomonadati</taxon>
        <taxon>Planctomycetota</taxon>
        <taxon>Planctomycetia</taxon>
        <taxon>Pirellulales</taxon>
        <taxon>Lacipirellulaceae</taxon>
        <taxon>Pirellulimonas</taxon>
    </lineage>
</organism>
<evidence type="ECO:0000256" key="1">
    <source>
        <dbReference type="ARBA" id="ARBA00000085"/>
    </source>
</evidence>
<evidence type="ECO:0000313" key="10">
    <source>
        <dbReference type="Proteomes" id="UP000317429"/>
    </source>
</evidence>
<dbReference type="SMART" id="SM00387">
    <property type="entry name" value="HATPase_c"/>
    <property type="match status" value="1"/>
</dbReference>
<comment type="catalytic activity">
    <reaction evidence="1">
        <text>ATP + protein L-histidine = ADP + protein N-phospho-L-histidine.</text>
        <dbReference type="EC" id="2.7.13.3"/>
    </reaction>
</comment>
<dbReference type="PRINTS" id="PR00344">
    <property type="entry name" value="BCTRLSENSOR"/>
</dbReference>
<dbReference type="Pfam" id="PF00512">
    <property type="entry name" value="HisKA"/>
    <property type="match status" value="1"/>
</dbReference>
<dbReference type="SUPFAM" id="SSF55874">
    <property type="entry name" value="ATPase domain of HSP90 chaperone/DNA topoisomerase II/histidine kinase"/>
    <property type="match status" value="1"/>
</dbReference>
<evidence type="ECO:0000256" key="5">
    <source>
        <dbReference type="ARBA" id="ARBA00022777"/>
    </source>
</evidence>